<dbReference type="PANTHER" id="PTHR33490:SF12">
    <property type="entry name" value="BLL5557 PROTEIN"/>
    <property type="match status" value="1"/>
</dbReference>
<gene>
    <name evidence="2" type="ORF">CLV34_2205</name>
</gene>
<evidence type="ECO:0000313" key="2">
    <source>
        <dbReference type="EMBL" id="PJI90947.1"/>
    </source>
</evidence>
<keyword evidence="3" id="KW-1185">Reference proteome</keyword>
<dbReference type="Pfam" id="PF01841">
    <property type="entry name" value="Transglut_core"/>
    <property type="match status" value="1"/>
</dbReference>
<dbReference type="InterPro" id="IPR038765">
    <property type="entry name" value="Papain-like_cys_pep_sf"/>
</dbReference>
<dbReference type="AlphaFoldDB" id="A0A2M8WJ39"/>
<dbReference type="SMART" id="SM00460">
    <property type="entry name" value="TGc"/>
    <property type="match status" value="1"/>
</dbReference>
<dbReference type="RefSeq" id="WP_100350353.1">
    <property type="nucleotide sequence ID" value="NZ_PGTZ01000009.1"/>
</dbReference>
<comment type="caution">
    <text evidence="2">The sequence shown here is derived from an EMBL/GenBank/DDBJ whole genome shotgun (WGS) entry which is preliminary data.</text>
</comment>
<dbReference type="OrthoDB" id="5438043at2"/>
<feature type="domain" description="Transglutaminase-like" evidence="1">
    <location>
        <begin position="165"/>
        <end position="225"/>
    </location>
</feature>
<proteinExistence type="predicted"/>
<evidence type="ECO:0000313" key="3">
    <source>
        <dbReference type="Proteomes" id="UP000231586"/>
    </source>
</evidence>
<dbReference type="EMBL" id="PGTZ01000009">
    <property type="protein sequence ID" value="PJI90947.1"/>
    <property type="molecule type" value="Genomic_DNA"/>
</dbReference>
<dbReference type="InterPro" id="IPR002931">
    <property type="entry name" value="Transglutaminase-like"/>
</dbReference>
<sequence>MQRDVTAHLTLDVTTPATLALAVAVSDGYGVGPGPGRATGVAGSSYENLTVTRDGEPVTVEEVQDENGTLLHVVRAQPGRLVVDYAAHLDGRHPDPVTPAPTTGQRLRFLRPSRYCESDSLAPTAAAEFAGLSGVDLLAGVSSWVGTRLSYVPGSSLPTDGAVRTLLARQGVCRDFAHLVVALLRALDVPARLVSVYAPGLDPMDFHAVAEAYVDGGWHVVDATTLAPRSSLIRIATGADASDTAFLSVYGGRATLAELEVTAVVDDLPSDDVRELVRLG</sequence>
<accession>A0A2M8WJ39</accession>
<protein>
    <submittedName>
        <fullName evidence="2">Transglutaminase superfamily protein</fullName>
    </submittedName>
</protein>
<reference evidence="2 3" key="1">
    <citation type="submission" date="2017-11" db="EMBL/GenBank/DDBJ databases">
        <title>Genomic Encyclopedia of Archaeal and Bacterial Type Strains, Phase II (KMG-II): From Individual Species to Whole Genera.</title>
        <authorList>
            <person name="Goeker M."/>
        </authorList>
    </citation>
    <scope>NUCLEOTIDE SEQUENCE [LARGE SCALE GENOMIC DNA]</scope>
    <source>
        <strain evidence="2 3">DSM 22413</strain>
    </source>
</reference>
<dbReference type="Gene3D" id="2.60.40.2250">
    <property type="match status" value="1"/>
</dbReference>
<evidence type="ECO:0000259" key="1">
    <source>
        <dbReference type="SMART" id="SM00460"/>
    </source>
</evidence>
<dbReference type="Gene3D" id="3.10.620.30">
    <property type="match status" value="1"/>
</dbReference>
<dbReference type="PANTHER" id="PTHR33490">
    <property type="entry name" value="BLR5614 PROTEIN-RELATED"/>
    <property type="match status" value="1"/>
</dbReference>
<name>A0A2M8WJ39_9MICO</name>
<dbReference type="Proteomes" id="UP000231586">
    <property type="component" value="Unassembled WGS sequence"/>
</dbReference>
<dbReference type="SUPFAM" id="SSF54001">
    <property type="entry name" value="Cysteine proteinases"/>
    <property type="match status" value="1"/>
</dbReference>
<organism evidence="2 3">
    <name type="scientific">Luteimicrobium subarcticum</name>
    <dbReference type="NCBI Taxonomy" id="620910"/>
    <lineage>
        <taxon>Bacteria</taxon>
        <taxon>Bacillati</taxon>
        <taxon>Actinomycetota</taxon>
        <taxon>Actinomycetes</taxon>
        <taxon>Micrococcales</taxon>
        <taxon>Luteimicrobium</taxon>
    </lineage>
</organism>